<comment type="subcellular location">
    <subcellularLocation>
        <location evidence="1">Membrane</location>
        <topology evidence="1">Multi-pass membrane protein</topology>
    </subcellularLocation>
</comment>
<comment type="caution">
    <text evidence="7">The sequence shown here is derived from an EMBL/GenBank/DDBJ whole genome shotgun (WGS) entry which is preliminary data.</text>
</comment>
<dbReference type="GO" id="GO:0004725">
    <property type="term" value="F:protein tyrosine phosphatase activity"/>
    <property type="evidence" value="ECO:0007669"/>
    <property type="project" value="InterPro"/>
</dbReference>
<dbReference type="SUPFAM" id="SSF103506">
    <property type="entry name" value="Mitochondrial carrier"/>
    <property type="match status" value="1"/>
</dbReference>
<dbReference type="Pfam" id="PF00153">
    <property type="entry name" value="Mito_carr"/>
    <property type="match status" value="3"/>
</dbReference>
<sequence length="620" mass="70024">MAASSIVKEALAYLILSCDKSSKVGRLPWFVEEEFQRLEEYNRRLKKQQTFTLATLPSNQAKNRYVDVLPCDANCVTVKDCCTEESIYLNASRISNVFPEDDRVYIATQGPLKNCVKAFWHMVLQEEANVIVMLTRLVEKGMSKCDIYWPEQEGKVWNLGCIRLLLEKEVVVAEQSLVRRHIRICHSSDSRVEERLVYQMQYNGWPDHGIPCKENSFLYFLEQVEQYRVGKSLIVHCSAGIGRTGVFCALDILRRYLRSDSFLQKIRKVLEQGESKERVARLLINVVSETVEQLRKRRPGMIQTAQQFGFLWKCLSWDFDALEQRPTRKPIVWSNIGVGAVLQLFEVTTLGQPFEVIKTQLAANRKDSMISALKTIYSRGGILGFYQGLIPWAWIEASTKGGVLFLAQNEASSFVASLGFSPTVSDTVGGIFGGVAQAYTTMGFCTFMKTVEVTRDKTGAGKNQSTLQVAKEVFQTKGISGIYRGVTAVAVRQATNWGSRFGLARVTETLFKGKDKERKLSKWEELGASVVGGALACWNQPIEVIRIEMQSQLKAADRPEKMNIFTCAKYIYQKNGILGFYRGVTPRIGLSVYLTCIMVFGGDQVKEMLRTRKESKLDGK</sequence>
<gene>
    <name evidence="7" type="ORF">GAYE_SCF46G5871</name>
</gene>
<dbReference type="SMART" id="SM00404">
    <property type="entry name" value="PTPc_motif"/>
    <property type="match status" value="1"/>
</dbReference>
<dbReference type="PRINTS" id="PR00700">
    <property type="entry name" value="PRTYPHPHTASE"/>
</dbReference>
<dbReference type="Gene3D" id="1.50.40.10">
    <property type="entry name" value="Mitochondrial carrier domain"/>
    <property type="match status" value="1"/>
</dbReference>
<feature type="repeat" description="Solcar" evidence="4">
    <location>
        <begin position="524"/>
        <end position="608"/>
    </location>
</feature>
<feature type="domain" description="Tyrosine-protein phosphatase" evidence="5">
    <location>
        <begin position="31"/>
        <end position="315"/>
    </location>
</feature>
<dbReference type="Gene3D" id="3.90.190.10">
    <property type="entry name" value="Protein tyrosine phosphatase superfamily"/>
    <property type="match status" value="1"/>
</dbReference>
<keyword evidence="3 4" id="KW-0472">Membrane</keyword>
<dbReference type="InterPro" id="IPR029021">
    <property type="entry name" value="Prot-tyrosine_phosphatase-like"/>
</dbReference>
<reference evidence="7 8" key="1">
    <citation type="submission" date="2022-07" db="EMBL/GenBank/DDBJ databases">
        <title>Genome-wide signatures of adaptation to extreme environments.</title>
        <authorList>
            <person name="Cho C.H."/>
            <person name="Yoon H.S."/>
        </authorList>
    </citation>
    <scope>NUCLEOTIDE SEQUENCE [LARGE SCALE GENOMIC DNA]</scope>
    <source>
        <strain evidence="7 8">108.79 E11</strain>
    </source>
</reference>
<dbReference type="PANTHER" id="PTHR46982:SF1">
    <property type="entry name" value="CITRATE_OXOGLUTARATE CARRIER PROTEIN"/>
    <property type="match status" value="1"/>
</dbReference>
<accession>A0AAV9IKY0</accession>
<feature type="domain" description="Tyrosine specific protein phosphatases" evidence="6">
    <location>
        <begin position="218"/>
        <end position="309"/>
    </location>
</feature>
<evidence type="ECO:0000256" key="1">
    <source>
        <dbReference type="ARBA" id="ARBA00004141"/>
    </source>
</evidence>
<dbReference type="PROSITE" id="PS50920">
    <property type="entry name" value="SOLCAR"/>
    <property type="match status" value="3"/>
</dbReference>
<dbReference type="Proteomes" id="UP001300502">
    <property type="component" value="Unassembled WGS sequence"/>
</dbReference>
<proteinExistence type="predicted"/>
<dbReference type="InterPro" id="IPR018108">
    <property type="entry name" value="MCP_transmembrane"/>
</dbReference>
<evidence type="ECO:0000313" key="8">
    <source>
        <dbReference type="Proteomes" id="UP001300502"/>
    </source>
</evidence>
<evidence type="ECO:0000259" key="5">
    <source>
        <dbReference type="PROSITE" id="PS50055"/>
    </source>
</evidence>
<dbReference type="InterPro" id="IPR000387">
    <property type="entry name" value="Tyr_Pase_dom"/>
</dbReference>
<dbReference type="PROSITE" id="PS50056">
    <property type="entry name" value="TYR_PHOSPHATASE_2"/>
    <property type="match status" value="1"/>
</dbReference>
<evidence type="ECO:0000313" key="7">
    <source>
        <dbReference type="EMBL" id="KAK4527938.1"/>
    </source>
</evidence>
<keyword evidence="8" id="KW-1185">Reference proteome</keyword>
<dbReference type="PROSITE" id="PS50055">
    <property type="entry name" value="TYR_PHOSPHATASE_PTP"/>
    <property type="match status" value="1"/>
</dbReference>
<dbReference type="FunFam" id="1.50.40.10:FF:000078">
    <property type="entry name" value="Mitochondrial DNA replication protein YHM2"/>
    <property type="match status" value="1"/>
</dbReference>
<evidence type="ECO:0000259" key="6">
    <source>
        <dbReference type="PROSITE" id="PS50056"/>
    </source>
</evidence>
<dbReference type="AlphaFoldDB" id="A0AAV9IKY0"/>
<keyword evidence="2 4" id="KW-0812">Transmembrane</keyword>
<evidence type="ECO:0000256" key="4">
    <source>
        <dbReference type="PROSITE-ProRule" id="PRU00282"/>
    </source>
</evidence>
<dbReference type="InterPro" id="IPR016130">
    <property type="entry name" value="Tyr_Pase_AS"/>
</dbReference>
<dbReference type="CDD" id="cd00047">
    <property type="entry name" value="PTPc"/>
    <property type="match status" value="1"/>
</dbReference>
<organism evidence="7 8">
    <name type="scientific">Galdieria yellowstonensis</name>
    <dbReference type="NCBI Taxonomy" id="3028027"/>
    <lineage>
        <taxon>Eukaryota</taxon>
        <taxon>Rhodophyta</taxon>
        <taxon>Bangiophyceae</taxon>
        <taxon>Galdieriales</taxon>
        <taxon>Galdieriaceae</taxon>
        <taxon>Galdieria</taxon>
    </lineage>
</organism>
<dbReference type="GO" id="GO:0015742">
    <property type="term" value="P:alpha-ketoglutarate transport"/>
    <property type="evidence" value="ECO:0007669"/>
    <property type="project" value="TreeGrafter"/>
</dbReference>
<dbReference type="SUPFAM" id="SSF52799">
    <property type="entry name" value="(Phosphotyrosine protein) phosphatases II"/>
    <property type="match status" value="1"/>
</dbReference>
<dbReference type="SMART" id="SM00194">
    <property type="entry name" value="PTPc"/>
    <property type="match status" value="1"/>
</dbReference>
<feature type="repeat" description="Solcar" evidence="4">
    <location>
        <begin position="424"/>
        <end position="510"/>
    </location>
</feature>
<dbReference type="GO" id="GO:0005371">
    <property type="term" value="F:tricarboxylate secondary active transmembrane transporter activity"/>
    <property type="evidence" value="ECO:0007669"/>
    <property type="project" value="TreeGrafter"/>
</dbReference>
<dbReference type="InterPro" id="IPR003595">
    <property type="entry name" value="Tyr_Pase_cat"/>
</dbReference>
<dbReference type="PANTHER" id="PTHR46982">
    <property type="entry name" value="CITRATE/OXOGLUTARATE CARRIER PROTEIN"/>
    <property type="match status" value="1"/>
</dbReference>
<dbReference type="InterPro" id="IPR053017">
    <property type="entry name" value="Mito_Cit/Oxoglu_Carrier"/>
</dbReference>
<dbReference type="PROSITE" id="PS00383">
    <property type="entry name" value="TYR_PHOSPHATASE_1"/>
    <property type="match status" value="1"/>
</dbReference>
<dbReference type="GO" id="GO:0006843">
    <property type="term" value="P:mitochondrial citrate transmembrane transport"/>
    <property type="evidence" value="ECO:0007669"/>
    <property type="project" value="TreeGrafter"/>
</dbReference>
<dbReference type="EMBL" id="JANCYU010000057">
    <property type="protein sequence ID" value="KAK4527938.1"/>
    <property type="molecule type" value="Genomic_DNA"/>
</dbReference>
<protein>
    <submittedName>
        <fullName evidence="7">Uncharacterized protein</fullName>
    </submittedName>
</protein>
<evidence type="ECO:0000256" key="2">
    <source>
        <dbReference type="ARBA" id="ARBA00022692"/>
    </source>
</evidence>
<evidence type="ECO:0000256" key="3">
    <source>
        <dbReference type="ARBA" id="ARBA00023136"/>
    </source>
</evidence>
<dbReference type="GO" id="GO:0016020">
    <property type="term" value="C:membrane"/>
    <property type="evidence" value="ECO:0007669"/>
    <property type="project" value="UniProtKB-SubCell"/>
</dbReference>
<dbReference type="GO" id="GO:0005739">
    <property type="term" value="C:mitochondrion"/>
    <property type="evidence" value="ECO:0007669"/>
    <property type="project" value="TreeGrafter"/>
</dbReference>
<dbReference type="InterPro" id="IPR000242">
    <property type="entry name" value="PTP_cat"/>
</dbReference>
<name>A0AAV9IKY0_9RHOD</name>
<feature type="repeat" description="Solcar" evidence="4">
    <location>
        <begin position="331"/>
        <end position="414"/>
    </location>
</feature>
<dbReference type="InterPro" id="IPR023395">
    <property type="entry name" value="MCP_dom_sf"/>
</dbReference>
<dbReference type="Pfam" id="PF00102">
    <property type="entry name" value="Y_phosphatase"/>
    <property type="match status" value="1"/>
</dbReference>